<dbReference type="Pfam" id="PF00169">
    <property type="entry name" value="PH"/>
    <property type="match status" value="1"/>
</dbReference>
<dbReference type="FunFam" id="2.30.29.30:FF:000349">
    <property type="entry name" value="Transcription factor SipA3"/>
    <property type="match status" value="1"/>
</dbReference>
<dbReference type="InterPro" id="IPR001849">
    <property type="entry name" value="PH_domain"/>
</dbReference>
<dbReference type="PROSITE" id="PS51778">
    <property type="entry name" value="VAST"/>
    <property type="match status" value="1"/>
</dbReference>
<evidence type="ECO:0000256" key="2">
    <source>
        <dbReference type="ARBA" id="ARBA00023136"/>
    </source>
</evidence>
<dbReference type="GO" id="GO:0016020">
    <property type="term" value="C:membrane"/>
    <property type="evidence" value="ECO:0007669"/>
    <property type="project" value="UniProtKB-SubCell"/>
</dbReference>
<sequence>MLDTSFQPAPRQVDKPSQLIPVGIREASYDSPTFRATATHFSEQVEIIEKWIDAYLKSASRLINEALSLEDTYATFIQRSIPPAHISEAVIDHDYTLVAMKKFGECSKDWWSNMTSSIKKMDSIVIEPIKLFLNGELKNFKDARRNLEHTQKIFDQTLMRHVSQSKTKEPSSLREDAFQLHETRKAYLKASLEFCILAPQIRYSIDKLIIRISFDQWREIRRSSENTVLGFSRVGSEMDRIRGWSKEMEVGEPTFRRELQLAMREIAEQASETSRPSREIEDYNFSTVAFLGSKGPSFTTLAQQKKELRSENQGWLFLRTLSGKPARTSWVRRWFYIKNGIFGWLIQGSQSGGVEESERIGVLLCSVKPAVQEDRRFCFEIKTKNQAILVQAETQFQLMKWLEAFEFAKNRTLKANANTSNFPGSLNPAFAISAPLIPESTIKYVDGNSARVADELLAGHVFDRTSNVTVTGTDSVNLSRGASADIEPSRRSFNMRDENENGRDHATRIMQRFDLTRKPTFQDQPTTSTSTTSGGIASLISASHNILPVGMTQGGIGTPPKAQTTPKVCLETQLSSLAPTTFAVSPAQTNLSKTAVIMCSERSIGHSTDIICGIPVVIMANVLGSNNWEYFNRHEKNDSKFSTEQKKNAHMNSIFNTVYSVPNQHSGEINKSIAKANDAPPVSFRPSVDMSSNATLTASSHRKTLSGDHGSGLPHNTFVHALDSFPSNYPPELKTQDAQFRILFPSVSREDKVLLVFRAMWNSNEQQEFPGRVYVTQRDIFFYSHHLGFVLTTFVNMNNITEITTAPGKDCDFIFLHIQDNSSGRLSRVTIKTFLEPLRLLQSRLNYLIDISQSHESANPESAIVDLINMENEESFDRSPSMESWEEISLNAFKEDDPSSCRSLKDQNLKASTHVNRTSRHGKGTREIMKFHLPSQPVLYEPPDGEQKVIERQYNISPKALFHVIFGDKSIVFPLLYRRKGAEQVSVGPWLAPEQSCLRREMKFQIECDDVFLRSRQATIVDHQIIDIQNEHISYVVTTHKTLWHLPFYLNFTLAFKIVITHVAKSKCKLTILTKVDWSKKHKFLRGIIERQALEDSSVDAEDLLNILTIHTQKLGPHSRTKRSIKIFGNLGEQTSASIFPAASLDQVKSHQIKQRTLPSILLDCFASIGEIAITSVIIWIFAALKSIWKIASAHKIILTTFLLSVLVNAFFTNRDTSDWWAERKASRFMARLGVSPNQIISRSIYLKDLDEATSFLPSKSFQHKDGKCYSQFQRIINATDFNAPHHMAGLISSDIATQSMARRLRKTRQNLGSYRHKFMIAMRVINHIERQIITAEWENWLADENLMCDQISLLLEETLARLSNGKKSQELVDETIFSKISENDEKRLRELQDWQENYCRSCGLEQELLARRRRDSVYF</sequence>
<dbReference type="GO" id="GO:0005737">
    <property type="term" value="C:cytoplasm"/>
    <property type="evidence" value="ECO:0007669"/>
    <property type="project" value="InterPro"/>
</dbReference>
<name>A0A9W4CVQ2_BLUGR</name>
<gene>
    <name evidence="5" type="ORF">BGTH12_LOCUS973</name>
</gene>
<evidence type="ECO:0000259" key="4">
    <source>
        <dbReference type="PROSITE" id="PS51778"/>
    </source>
</evidence>
<keyword evidence="2" id="KW-0472">Membrane</keyword>
<proteinExistence type="predicted"/>
<dbReference type="PANTHER" id="PTHR14248">
    <property type="entry name" value="CYCLIN Y, ISOFORM A"/>
    <property type="match status" value="1"/>
</dbReference>
<feature type="domain" description="VASt" evidence="4">
    <location>
        <begin position="945"/>
        <end position="1116"/>
    </location>
</feature>
<evidence type="ECO:0000313" key="6">
    <source>
        <dbReference type="Proteomes" id="UP000683417"/>
    </source>
</evidence>
<dbReference type="InterPro" id="IPR042067">
    <property type="entry name" value="Sip3_PH"/>
</dbReference>
<dbReference type="InterPro" id="IPR039463">
    <property type="entry name" value="Sip3/Lam1_BAR"/>
</dbReference>
<dbReference type="SMART" id="SM00233">
    <property type="entry name" value="PH"/>
    <property type="match status" value="1"/>
</dbReference>
<dbReference type="InterPro" id="IPR031968">
    <property type="entry name" value="VASt"/>
</dbReference>
<dbReference type="Pfam" id="PF16746">
    <property type="entry name" value="BAR_3"/>
    <property type="match status" value="1"/>
</dbReference>
<dbReference type="CDD" id="cd07609">
    <property type="entry name" value="BAR_SIP3_fungi"/>
    <property type="match status" value="1"/>
</dbReference>
<evidence type="ECO:0000256" key="1">
    <source>
        <dbReference type="ARBA" id="ARBA00004370"/>
    </source>
</evidence>
<dbReference type="EMBL" id="CAJHIT010000002">
    <property type="protein sequence ID" value="CAD6499615.1"/>
    <property type="molecule type" value="Genomic_DNA"/>
</dbReference>
<organism evidence="5 6">
    <name type="scientific">Blumeria graminis f. sp. triticale</name>
    <dbReference type="NCBI Taxonomy" id="1689686"/>
    <lineage>
        <taxon>Eukaryota</taxon>
        <taxon>Fungi</taxon>
        <taxon>Dikarya</taxon>
        <taxon>Ascomycota</taxon>
        <taxon>Pezizomycotina</taxon>
        <taxon>Leotiomycetes</taxon>
        <taxon>Erysiphales</taxon>
        <taxon>Erysiphaceae</taxon>
        <taxon>Blumeria</taxon>
    </lineage>
</organism>
<comment type="caution">
    <text evidence="5">The sequence shown here is derived from an EMBL/GenBank/DDBJ whole genome shotgun (WGS) entry which is preliminary data.</text>
</comment>
<protein>
    <submittedName>
        <fullName evidence="5">BgTH12-03725</fullName>
    </submittedName>
</protein>
<dbReference type="Proteomes" id="UP000683417">
    <property type="component" value="Unassembled WGS sequence"/>
</dbReference>
<dbReference type="Pfam" id="PF16016">
    <property type="entry name" value="VASt"/>
    <property type="match status" value="1"/>
</dbReference>
<reference evidence="5" key="1">
    <citation type="submission" date="2020-10" db="EMBL/GenBank/DDBJ databases">
        <authorList>
            <person name="Muller C M."/>
        </authorList>
    </citation>
    <scope>NUCLEOTIDE SEQUENCE</scope>
    <source>
        <strain evidence="5">THUN-12</strain>
    </source>
</reference>
<evidence type="ECO:0000259" key="3">
    <source>
        <dbReference type="PROSITE" id="PS50003"/>
    </source>
</evidence>
<dbReference type="CDD" id="cd13280">
    <property type="entry name" value="PH_SIP3"/>
    <property type="match status" value="1"/>
</dbReference>
<feature type="domain" description="PH" evidence="3">
    <location>
        <begin position="309"/>
        <end position="410"/>
    </location>
</feature>
<accession>A0A9W4CVQ2</accession>
<comment type="subcellular location">
    <subcellularLocation>
        <location evidence="1">Membrane</location>
    </subcellularLocation>
</comment>
<dbReference type="InterPro" id="IPR004148">
    <property type="entry name" value="BAR_dom"/>
</dbReference>
<dbReference type="FunFam" id="1.20.1270.60:FF:000079">
    <property type="entry name" value="Transcription factor SipA3"/>
    <property type="match status" value="1"/>
</dbReference>
<dbReference type="PROSITE" id="PS50003">
    <property type="entry name" value="PH_DOMAIN"/>
    <property type="match status" value="1"/>
</dbReference>
<evidence type="ECO:0000313" key="5">
    <source>
        <dbReference type="EMBL" id="CAD6499615.1"/>
    </source>
</evidence>